<reference evidence="3" key="1">
    <citation type="submission" date="2022-11" db="UniProtKB">
        <authorList>
            <consortium name="WormBaseParasite"/>
        </authorList>
    </citation>
    <scope>IDENTIFICATION</scope>
</reference>
<keyword evidence="2" id="KW-1185">Reference proteome</keyword>
<proteinExistence type="predicted"/>
<dbReference type="WBParaSite" id="PDA_v2.g18344.t1">
    <property type="protein sequence ID" value="PDA_v2.g18344.t1"/>
    <property type="gene ID" value="PDA_v2.g18344"/>
</dbReference>
<protein>
    <submittedName>
        <fullName evidence="3">Uncharacterized protein</fullName>
    </submittedName>
</protein>
<feature type="compositionally biased region" description="Basic and acidic residues" evidence="1">
    <location>
        <begin position="44"/>
        <end position="59"/>
    </location>
</feature>
<dbReference type="AlphaFoldDB" id="A0A914PK77"/>
<organism evidence="2 3">
    <name type="scientific">Panagrolaimus davidi</name>
    <dbReference type="NCBI Taxonomy" id="227884"/>
    <lineage>
        <taxon>Eukaryota</taxon>
        <taxon>Metazoa</taxon>
        <taxon>Ecdysozoa</taxon>
        <taxon>Nematoda</taxon>
        <taxon>Chromadorea</taxon>
        <taxon>Rhabditida</taxon>
        <taxon>Tylenchina</taxon>
        <taxon>Panagrolaimomorpha</taxon>
        <taxon>Panagrolaimoidea</taxon>
        <taxon>Panagrolaimidae</taxon>
        <taxon>Panagrolaimus</taxon>
    </lineage>
</organism>
<name>A0A914PK77_9BILA</name>
<feature type="region of interest" description="Disordered" evidence="1">
    <location>
        <begin position="38"/>
        <end position="60"/>
    </location>
</feature>
<sequence length="108" mass="13028">MPDIAYGVLDTIFLHSDKFTYNELNIFNDMCNKGIKYVNPPNHNTEEGKAQDKSRRTNEEENFAITENHPINLMIEFKRYEMLRHDLIDFYGDAKWNRFARLYHYFEV</sequence>
<evidence type="ECO:0000256" key="1">
    <source>
        <dbReference type="SAM" id="MobiDB-lite"/>
    </source>
</evidence>
<evidence type="ECO:0000313" key="3">
    <source>
        <dbReference type="WBParaSite" id="PDA_v2.g18344.t1"/>
    </source>
</evidence>
<dbReference type="Proteomes" id="UP000887578">
    <property type="component" value="Unplaced"/>
</dbReference>
<evidence type="ECO:0000313" key="2">
    <source>
        <dbReference type="Proteomes" id="UP000887578"/>
    </source>
</evidence>
<accession>A0A914PK77</accession>